<dbReference type="EMBL" id="QSJS01000007">
    <property type="protein sequence ID" value="RHD95051.1"/>
    <property type="molecule type" value="Genomic_DNA"/>
</dbReference>
<evidence type="ECO:0000313" key="10">
    <source>
        <dbReference type="Proteomes" id="UP000286104"/>
    </source>
</evidence>
<dbReference type="RefSeq" id="WP_117998110.1">
    <property type="nucleotide sequence ID" value="NZ_JAQDCR010000007.1"/>
</dbReference>
<name>A0A413Q6U7_9FIRM</name>
<evidence type="ECO:0000313" key="1">
    <source>
        <dbReference type="EMBL" id="RGZ73927.1"/>
    </source>
</evidence>
<evidence type="ECO:0000313" key="5">
    <source>
        <dbReference type="EMBL" id="RHE30751.1"/>
    </source>
</evidence>
<evidence type="ECO:0000313" key="2">
    <source>
        <dbReference type="EMBL" id="RGZ92729.1"/>
    </source>
</evidence>
<dbReference type="Proteomes" id="UP000285290">
    <property type="component" value="Unassembled WGS sequence"/>
</dbReference>
<dbReference type="Proteomes" id="UP000286104">
    <property type="component" value="Unassembled WGS sequence"/>
</dbReference>
<evidence type="ECO:0000313" key="4">
    <source>
        <dbReference type="EMBL" id="RHD95051.1"/>
    </source>
</evidence>
<dbReference type="Proteomes" id="UP000283431">
    <property type="component" value="Unassembled WGS sequence"/>
</dbReference>
<evidence type="ECO:0000313" key="7">
    <source>
        <dbReference type="Proteomes" id="UP000283721"/>
    </source>
</evidence>
<organism evidence="2 7">
    <name type="scientific">Agathobacter rectalis</name>
    <dbReference type="NCBI Taxonomy" id="39491"/>
    <lineage>
        <taxon>Bacteria</taxon>
        <taxon>Bacillati</taxon>
        <taxon>Bacillota</taxon>
        <taxon>Clostridia</taxon>
        <taxon>Lachnospirales</taxon>
        <taxon>Lachnospiraceae</taxon>
        <taxon>Agathobacter</taxon>
    </lineage>
</organism>
<protein>
    <submittedName>
        <fullName evidence="2">Uncharacterized protein</fullName>
    </submittedName>
</protein>
<dbReference type="EMBL" id="QSHU01000026">
    <property type="protein sequence ID" value="RHC36244.1"/>
    <property type="molecule type" value="Genomic_DNA"/>
</dbReference>
<accession>A0A413Q6U7</accession>
<proteinExistence type="predicted"/>
<dbReference type="EMBL" id="QSKC01000021">
    <property type="protein sequence ID" value="RHE30751.1"/>
    <property type="molecule type" value="Genomic_DNA"/>
</dbReference>
<evidence type="ECO:0000313" key="9">
    <source>
        <dbReference type="Proteomes" id="UP000285290"/>
    </source>
</evidence>
<dbReference type="Proteomes" id="UP000283721">
    <property type="component" value="Unassembled WGS sequence"/>
</dbReference>
<dbReference type="AlphaFoldDB" id="A0A413Q6U7"/>
<sequence length="116" mass="13377">MIKKIAIVPYVTNGRNLQVGHDGHFNIFKKKRSAVLKENLQSVIKAKNWEAEVIVDVNHGDLQSLKREGVNLFLIPEDIARYIDYSSVSKDECFKLTHDEYESGNIDRVVKYIEEN</sequence>
<evidence type="ECO:0000313" key="6">
    <source>
        <dbReference type="Proteomes" id="UP000283431"/>
    </source>
</evidence>
<dbReference type="Proteomes" id="UP000284835">
    <property type="component" value="Unassembled WGS sequence"/>
</dbReference>
<reference evidence="6 7" key="1">
    <citation type="submission" date="2018-08" db="EMBL/GenBank/DDBJ databases">
        <title>A genome reference for cultivated species of the human gut microbiota.</title>
        <authorList>
            <person name="Zou Y."/>
            <person name="Xue W."/>
            <person name="Luo G."/>
        </authorList>
    </citation>
    <scope>NUCLEOTIDE SEQUENCE [LARGE SCALE GENOMIC DNA]</scope>
    <source>
        <strain evidence="5 9">AM29-10</strain>
        <strain evidence="4 8">AM30-13AC</strain>
        <strain evidence="3 10">AM36-3AA</strain>
        <strain evidence="2 7">AM47-6BH</strain>
        <strain evidence="1 6">AM48-7</strain>
    </source>
</reference>
<dbReference type="EMBL" id="QSES01000013">
    <property type="protein sequence ID" value="RGZ92729.1"/>
    <property type="molecule type" value="Genomic_DNA"/>
</dbReference>
<comment type="caution">
    <text evidence="2">The sequence shown here is derived from an EMBL/GenBank/DDBJ whole genome shotgun (WGS) entry which is preliminary data.</text>
</comment>
<evidence type="ECO:0000313" key="3">
    <source>
        <dbReference type="EMBL" id="RHC36244.1"/>
    </source>
</evidence>
<dbReference type="EMBL" id="QSEN01000035">
    <property type="protein sequence ID" value="RGZ73927.1"/>
    <property type="molecule type" value="Genomic_DNA"/>
</dbReference>
<gene>
    <name evidence="5" type="ORF">DW753_12910</name>
    <name evidence="4" type="ORF">DW775_07095</name>
    <name evidence="3" type="ORF">DW848_14265</name>
    <name evidence="2" type="ORF">DW967_08095</name>
    <name evidence="1" type="ORF">DW975_13670</name>
</gene>
<evidence type="ECO:0000313" key="8">
    <source>
        <dbReference type="Proteomes" id="UP000284835"/>
    </source>
</evidence>